<keyword evidence="1" id="KW-0472">Membrane</keyword>
<accession>A0ABR6W0J7</accession>
<organism evidence="2 3">
    <name type="scientific">Spirosoma utsteinense</name>
    <dbReference type="NCBI Taxonomy" id="2585773"/>
    <lineage>
        <taxon>Bacteria</taxon>
        <taxon>Pseudomonadati</taxon>
        <taxon>Bacteroidota</taxon>
        <taxon>Cytophagia</taxon>
        <taxon>Cytophagales</taxon>
        <taxon>Cytophagaceae</taxon>
        <taxon>Spirosoma</taxon>
    </lineage>
</organism>
<keyword evidence="1" id="KW-0812">Transmembrane</keyword>
<dbReference type="EMBL" id="VFIA01000003">
    <property type="protein sequence ID" value="MBC3790132.1"/>
    <property type="molecule type" value="Genomic_DNA"/>
</dbReference>
<gene>
    <name evidence="2" type="ORF">FH603_616</name>
</gene>
<keyword evidence="1" id="KW-1133">Transmembrane helix</keyword>
<reference evidence="2 3" key="1">
    <citation type="submission" date="2019-06" db="EMBL/GenBank/DDBJ databases">
        <title>Spirosoma utsteinense sp. nov. isolated from Antarctic ice-free soils.</title>
        <authorList>
            <person name="Tahon G."/>
        </authorList>
    </citation>
    <scope>NUCLEOTIDE SEQUENCE [LARGE SCALE GENOMIC DNA]</scope>
    <source>
        <strain evidence="2 3">LMG 31447</strain>
    </source>
</reference>
<evidence type="ECO:0000313" key="3">
    <source>
        <dbReference type="Proteomes" id="UP000700732"/>
    </source>
</evidence>
<feature type="transmembrane region" description="Helical" evidence="1">
    <location>
        <begin position="106"/>
        <end position="129"/>
    </location>
</feature>
<evidence type="ECO:0000256" key="1">
    <source>
        <dbReference type="SAM" id="Phobius"/>
    </source>
</evidence>
<keyword evidence="3" id="KW-1185">Reference proteome</keyword>
<sequence>MTRHRDDIKQQIERILNWGPSEHWQLRDFGVLSELVLVRTKQRVNGRDLQTFWHSPATASPALLNALARFADYDDWNDFCRRNAYGVVDTDDETQLTHMPGWEIPINWVIIICWLSVLASILIGILLVWKR</sequence>
<dbReference type="RefSeq" id="WP_186735942.1">
    <property type="nucleotide sequence ID" value="NZ_VFIA01000003.1"/>
</dbReference>
<dbReference type="Proteomes" id="UP000700732">
    <property type="component" value="Unassembled WGS sequence"/>
</dbReference>
<name>A0ABR6W0J7_9BACT</name>
<comment type="caution">
    <text evidence="2">The sequence shown here is derived from an EMBL/GenBank/DDBJ whole genome shotgun (WGS) entry which is preliminary data.</text>
</comment>
<evidence type="ECO:0000313" key="2">
    <source>
        <dbReference type="EMBL" id="MBC3790132.1"/>
    </source>
</evidence>
<proteinExistence type="predicted"/>
<protein>
    <submittedName>
        <fullName evidence="2">Uncharacterized protein</fullName>
    </submittedName>
</protein>